<proteinExistence type="predicted"/>
<evidence type="ECO:0000256" key="3">
    <source>
        <dbReference type="ARBA" id="ARBA00022679"/>
    </source>
</evidence>
<feature type="region of interest" description="Disordered" evidence="7">
    <location>
        <begin position="277"/>
        <end position="320"/>
    </location>
</feature>
<feature type="compositionally biased region" description="Low complexity" evidence="7">
    <location>
        <begin position="277"/>
        <end position="294"/>
    </location>
</feature>
<keyword evidence="3" id="KW-0808">Transferase</keyword>
<evidence type="ECO:0000256" key="2">
    <source>
        <dbReference type="ARBA" id="ARBA00022527"/>
    </source>
</evidence>
<dbReference type="PROSITE" id="PS50011">
    <property type="entry name" value="PROTEIN_KINASE_DOM"/>
    <property type="match status" value="1"/>
</dbReference>
<comment type="caution">
    <text evidence="10">The sequence shown here is derived from an EMBL/GenBank/DDBJ whole genome shotgun (WGS) entry which is preliminary data.</text>
</comment>
<reference evidence="10" key="1">
    <citation type="submission" date="2022-10" db="EMBL/GenBank/DDBJ databases">
        <title>The WGS of Solirubrobacter ginsenosidimutans DSM 21036.</title>
        <authorList>
            <person name="Jiang Z."/>
        </authorList>
    </citation>
    <scope>NUCLEOTIDE SEQUENCE</scope>
    <source>
        <strain evidence="10">DSM 21036</strain>
    </source>
</reference>
<gene>
    <name evidence="10" type="ORF">OM076_06005</name>
</gene>
<keyword evidence="4" id="KW-0547">Nucleotide-binding</keyword>
<dbReference type="SMART" id="SM00220">
    <property type="entry name" value="S_TKc"/>
    <property type="match status" value="1"/>
</dbReference>
<keyword evidence="8" id="KW-1133">Transmembrane helix</keyword>
<organism evidence="10 11">
    <name type="scientific">Solirubrobacter ginsenosidimutans</name>
    <dbReference type="NCBI Taxonomy" id="490573"/>
    <lineage>
        <taxon>Bacteria</taxon>
        <taxon>Bacillati</taxon>
        <taxon>Actinomycetota</taxon>
        <taxon>Thermoleophilia</taxon>
        <taxon>Solirubrobacterales</taxon>
        <taxon>Solirubrobacteraceae</taxon>
        <taxon>Solirubrobacter</taxon>
    </lineage>
</organism>
<dbReference type="GO" id="GO:0005524">
    <property type="term" value="F:ATP binding"/>
    <property type="evidence" value="ECO:0007669"/>
    <property type="project" value="UniProtKB-KW"/>
</dbReference>
<dbReference type="PANTHER" id="PTHR43289">
    <property type="entry name" value="MITOGEN-ACTIVATED PROTEIN KINASE KINASE KINASE 20-RELATED"/>
    <property type="match status" value="1"/>
</dbReference>
<dbReference type="RefSeq" id="WP_270038574.1">
    <property type="nucleotide sequence ID" value="NZ_JAPDOD010000003.1"/>
</dbReference>
<feature type="region of interest" description="Disordered" evidence="7">
    <location>
        <begin position="1"/>
        <end position="26"/>
    </location>
</feature>
<keyword evidence="2" id="KW-0723">Serine/threonine-protein kinase</keyword>
<dbReference type="Pfam" id="PF00069">
    <property type="entry name" value="Pkinase"/>
    <property type="match status" value="1"/>
</dbReference>
<name>A0A9X3MP57_9ACTN</name>
<dbReference type="GO" id="GO:0004674">
    <property type="term" value="F:protein serine/threonine kinase activity"/>
    <property type="evidence" value="ECO:0007669"/>
    <property type="project" value="UniProtKB-KW"/>
</dbReference>
<feature type="domain" description="Protein kinase" evidence="9">
    <location>
        <begin position="23"/>
        <end position="273"/>
    </location>
</feature>
<evidence type="ECO:0000313" key="10">
    <source>
        <dbReference type="EMBL" id="MDA0159807.1"/>
    </source>
</evidence>
<accession>A0A9X3MP57</accession>
<evidence type="ECO:0000256" key="6">
    <source>
        <dbReference type="ARBA" id="ARBA00022840"/>
    </source>
</evidence>
<dbReference type="SUPFAM" id="SSF56112">
    <property type="entry name" value="Protein kinase-like (PK-like)"/>
    <property type="match status" value="1"/>
</dbReference>
<evidence type="ECO:0000256" key="4">
    <source>
        <dbReference type="ARBA" id="ARBA00022741"/>
    </source>
</evidence>
<evidence type="ECO:0000313" key="11">
    <source>
        <dbReference type="Proteomes" id="UP001149140"/>
    </source>
</evidence>
<evidence type="ECO:0000259" key="9">
    <source>
        <dbReference type="PROSITE" id="PS50011"/>
    </source>
</evidence>
<dbReference type="EMBL" id="JAPDOD010000003">
    <property type="protein sequence ID" value="MDA0159807.1"/>
    <property type="molecule type" value="Genomic_DNA"/>
</dbReference>
<dbReference type="InterPro" id="IPR011009">
    <property type="entry name" value="Kinase-like_dom_sf"/>
</dbReference>
<protein>
    <recommendedName>
        <fullName evidence="1">non-specific serine/threonine protein kinase</fullName>
        <ecNumber evidence="1">2.7.11.1</ecNumber>
    </recommendedName>
</protein>
<dbReference type="Proteomes" id="UP001149140">
    <property type="component" value="Unassembled WGS sequence"/>
</dbReference>
<keyword evidence="5 10" id="KW-0418">Kinase</keyword>
<dbReference type="PANTHER" id="PTHR43289:SF6">
    <property type="entry name" value="SERINE_THREONINE-PROTEIN KINASE NEKL-3"/>
    <property type="match status" value="1"/>
</dbReference>
<dbReference type="InterPro" id="IPR000719">
    <property type="entry name" value="Prot_kinase_dom"/>
</dbReference>
<dbReference type="Gene3D" id="1.10.510.10">
    <property type="entry name" value="Transferase(Phosphotransferase) domain 1"/>
    <property type="match status" value="1"/>
</dbReference>
<evidence type="ECO:0000256" key="5">
    <source>
        <dbReference type="ARBA" id="ARBA00022777"/>
    </source>
</evidence>
<keyword evidence="11" id="KW-1185">Reference proteome</keyword>
<feature type="transmembrane region" description="Helical" evidence="8">
    <location>
        <begin position="323"/>
        <end position="345"/>
    </location>
</feature>
<evidence type="ECO:0000256" key="1">
    <source>
        <dbReference type="ARBA" id="ARBA00012513"/>
    </source>
</evidence>
<keyword evidence="8" id="KW-0472">Membrane</keyword>
<dbReference type="EC" id="2.7.11.1" evidence="1"/>
<evidence type="ECO:0000256" key="8">
    <source>
        <dbReference type="SAM" id="Phobius"/>
    </source>
</evidence>
<sequence length="469" mass="48190">MASDIGDHTGTSGDGLPGRVGPFDRFEARRRRGSATVYDGRDQSGAPIDLELHLRRGPADMMLEAQVRNRSAALRAVRHRGLVPHVGVALEDGVVAIASEPAQGESLRDLITASGPLDPLRAAKLMAGVGDALDQLHVRGLVHGQLTADSVVVDGDRALLRDVGVMPLAALSPGRPLADADTFAPERVERLAHAGSDVYALGCVALEALTGMPPFPGGASAAKLAAHQMTAPPVPSQRRPELGTAFDEPIAIALAKDPDARYQTAGELGGALLAAAGEAPPAPTVPSRSAPARRPVAKRAAEPTPPPRRTSEREPRPPAHGRGLAIAAVVAAAVVGVVAVLVFTGGGSSVTGDWRGQETASLAGAQATLPLTATIRPGDGDAVEVSMNGGKDQAGSFVLEPTMGTVSEDGKQITLIRPTGTWRPLADGAPVAFGPGTKFELRIAGDQLDGNIATQDSSFRARLSAQRGG</sequence>
<keyword evidence="8" id="KW-0812">Transmembrane</keyword>
<dbReference type="AlphaFoldDB" id="A0A9X3MP57"/>
<evidence type="ECO:0000256" key="7">
    <source>
        <dbReference type="SAM" id="MobiDB-lite"/>
    </source>
</evidence>
<keyword evidence="6" id="KW-0067">ATP-binding</keyword>